<dbReference type="InterPro" id="IPR012429">
    <property type="entry name" value="HGSNAT_cat"/>
</dbReference>
<feature type="domain" description="DUF418" evidence="2">
    <location>
        <begin position="256"/>
        <end position="357"/>
    </location>
</feature>
<keyword evidence="5" id="KW-1185">Reference proteome</keyword>
<dbReference type="AlphaFoldDB" id="A0A1Y5XN80"/>
<organism evidence="4 5">
    <name type="scientific">Kibdelosporangium aridum</name>
    <dbReference type="NCBI Taxonomy" id="2030"/>
    <lineage>
        <taxon>Bacteria</taxon>
        <taxon>Bacillati</taxon>
        <taxon>Actinomycetota</taxon>
        <taxon>Actinomycetes</taxon>
        <taxon>Pseudonocardiales</taxon>
        <taxon>Pseudonocardiaceae</taxon>
        <taxon>Kibdelosporangium</taxon>
    </lineage>
</organism>
<dbReference type="InterPro" id="IPR007349">
    <property type="entry name" value="DUF418"/>
</dbReference>
<dbReference type="PANTHER" id="PTHR30590:SF3">
    <property type="entry name" value="HYPOTHETICAL MEMBRANE SPANNING PROTEIN"/>
    <property type="match status" value="1"/>
</dbReference>
<keyword evidence="1" id="KW-1133">Transmembrane helix</keyword>
<feature type="transmembrane region" description="Helical" evidence="1">
    <location>
        <begin position="212"/>
        <end position="241"/>
    </location>
</feature>
<accession>A0A1Y5XN80</accession>
<feature type="transmembrane region" description="Helical" evidence="1">
    <location>
        <begin position="176"/>
        <end position="200"/>
    </location>
</feature>
<dbReference type="EMBL" id="FWXV01000003">
    <property type="protein sequence ID" value="SMD08014.1"/>
    <property type="molecule type" value="Genomic_DNA"/>
</dbReference>
<gene>
    <name evidence="4" type="ORF">SAMN05661093_04270</name>
</gene>
<protein>
    <submittedName>
        <fullName evidence="4">Uncharacterized membrane protein</fullName>
    </submittedName>
</protein>
<dbReference type="Pfam" id="PF04235">
    <property type="entry name" value="DUF418"/>
    <property type="match status" value="1"/>
</dbReference>
<evidence type="ECO:0000313" key="4">
    <source>
        <dbReference type="EMBL" id="SMD08014.1"/>
    </source>
</evidence>
<evidence type="ECO:0000313" key="5">
    <source>
        <dbReference type="Proteomes" id="UP000192674"/>
    </source>
</evidence>
<keyword evidence="1" id="KW-0472">Membrane</keyword>
<proteinExistence type="predicted"/>
<feature type="transmembrane region" description="Helical" evidence="1">
    <location>
        <begin position="261"/>
        <end position="281"/>
    </location>
</feature>
<feature type="domain" description="Heparan-alpha-glucosaminide N-acetyltransferase catalytic" evidence="3">
    <location>
        <begin position="19"/>
        <end position="210"/>
    </location>
</feature>
<keyword evidence="1" id="KW-0812">Transmembrane</keyword>
<sequence>MTLRWLSGSFATLKDVNQRIAGIDLARGLAVFGMFAVHVGPDPARTQGLLGDLMQATHGRSSVLFATLAGLSLALTTGRQQPDVTARDYLKIAIRAVVLVALGTYLTLLGTNIAVILAYYGTFFVLAMPFLRLRAPWLLGIAGVLAVVGPFVAILSKQTWTTWSGDPLEQISGQGVLQFLLTGFYPAVTWMPYVLAGIALGRLDLTSPKLRMTLLTAGPLMAIAGYGGSAIAVSQFGGSVVPQPLSFLWLLESTPHSNTTFEIVGALGIAMFVLSCSLYVAEWIPALVRPITSVGSMSMTLYTAHLFAIAGLTAAAVEIDPTLELILFISVASLFATLWLMLFRRGPLEYALRALTQLVPAQTPPRPRVKSLPSTR</sequence>
<feature type="transmembrane region" description="Helical" evidence="1">
    <location>
        <begin position="138"/>
        <end position="156"/>
    </location>
</feature>
<evidence type="ECO:0000259" key="3">
    <source>
        <dbReference type="Pfam" id="PF07786"/>
    </source>
</evidence>
<dbReference type="PANTHER" id="PTHR30590">
    <property type="entry name" value="INNER MEMBRANE PROTEIN"/>
    <property type="match status" value="1"/>
</dbReference>
<dbReference type="Pfam" id="PF07786">
    <property type="entry name" value="HGSNAT_cat"/>
    <property type="match status" value="1"/>
</dbReference>
<dbReference type="InterPro" id="IPR052529">
    <property type="entry name" value="Bact_Transport_Assoc"/>
</dbReference>
<dbReference type="Proteomes" id="UP000192674">
    <property type="component" value="Unassembled WGS sequence"/>
</dbReference>
<reference evidence="4 5" key="1">
    <citation type="submission" date="2017-04" db="EMBL/GenBank/DDBJ databases">
        <authorList>
            <person name="Afonso C.L."/>
            <person name="Miller P.J."/>
            <person name="Scott M.A."/>
            <person name="Spackman E."/>
            <person name="Goraichik I."/>
            <person name="Dimitrov K.M."/>
            <person name="Suarez D.L."/>
            <person name="Swayne D.E."/>
        </authorList>
    </citation>
    <scope>NUCLEOTIDE SEQUENCE [LARGE SCALE GENOMIC DNA]</scope>
    <source>
        <strain evidence="4 5">DSM 43828</strain>
    </source>
</reference>
<feature type="transmembrane region" description="Helical" evidence="1">
    <location>
        <begin position="301"/>
        <end position="319"/>
    </location>
</feature>
<evidence type="ECO:0000259" key="2">
    <source>
        <dbReference type="Pfam" id="PF04235"/>
    </source>
</evidence>
<feature type="transmembrane region" description="Helical" evidence="1">
    <location>
        <begin position="325"/>
        <end position="343"/>
    </location>
</feature>
<evidence type="ECO:0000256" key="1">
    <source>
        <dbReference type="SAM" id="Phobius"/>
    </source>
</evidence>
<name>A0A1Y5XN80_KIBAR</name>